<keyword evidence="6 8" id="KW-0472">Membrane</keyword>
<evidence type="ECO:0000256" key="5">
    <source>
        <dbReference type="ARBA" id="ARBA00023065"/>
    </source>
</evidence>
<evidence type="ECO:0000256" key="3">
    <source>
        <dbReference type="ARBA" id="ARBA00022692"/>
    </source>
</evidence>
<sequence>MDDPVENLDRPGNRNAQIRYIILAGITGILTGTVGSFFHLLIDRLQVWPHLLAEHISGTALIISAALITMCITVLSAYFVNRYAPEARGSGVQEIEGAMLGLRTVHWRRVLPIKFFTGVVAIASGLVLGREGPTIHIGASFSAAITEFFKVSETERRGMLGAGAAAGLACAFNAPLAAILFIIEETHRQFPYTFRTYMGIIVAALLATVMTQVIGGTAPDFSMLIAAPENWLLPAFVALGCLLGVLGVALNAGLMHMAVLASSINARVPYLFPALVGFAVGALLILMPLSVTGGEYALTFIADHSQGLMFLLLLAIMRYCTMVTSYSAGTPGGIFAPMLALSMCVGLAFGGTLDALAPSADIVPLAFGIAAMGGLFSASVRAPVVGVALTLELTGSYTMVMPLIATCVTANMVAQWIGGRPIYDQLLEKTLAQAKINPAAKGADKTGLA</sequence>
<evidence type="ECO:0000256" key="7">
    <source>
        <dbReference type="ARBA" id="ARBA00023214"/>
    </source>
</evidence>
<reference evidence="9 10" key="1">
    <citation type="submission" date="2020-07" db="EMBL/GenBank/DDBJ databases">
        <title>Halophilic bacteria isolated from french cheeses.</title>
        <authorList>
            <person name="Kothe C.I."/>
            <person name="Farah-Kraiem B."/>
            <person name="Renault P."/>
            <person name="Dridi B."/>
        </authorList>
    </citation>
    <scope>NUCLEOTIDE SEQUENCE [LARGE SCALE GENOMIC DNA]</scope>
    <source>
        <strain evidence="9 10">FME16</strain>
    </source>
</reference>
<evidence type="ECO:0000256" key="1">
    <source>
        <dbReference type="ARBA" id="ARBA00004141"/>
    </source>
</evidence>
<organism evidence="9 10">
    <name type="scientific">Halomonas citrativorans</name>
    <dbReference type="NCBI Taxonomy" id="2742612"/>
    <lineage>
        <taxon>Bacteria</taxon>
        <taxon>Pseudomonadati</taxon>
        <taxon>Pseudomonadota</taxon>
        <taxon>Gammaproteobacteria</taxon>
        <taxon>Oceanospirillales</taxon>
        <taxon>Halomonadaceae</taxon>
        <taxon>Halomonas</taxon>
    </lineage>
</organism>
<feature type="transmembrane region" description="Helical" evidence="8">
    <location>
        <begin position="362"/>
        <end position="384"/>
    </location>
</feature>
<feature type="transmembrane region" description="Helical" evidence="8">
    <location>
        <begin position="61"/>
        <end position="80"/>
    </location>
</feature>
<keyword evidence="10" id="KW-1185">Reference proteome</keyword>
<keyword evidence="2" id="KW-0813">Transport</keyword>
<comment type="caution">
    <text evidence="9">The sequence shown here is derived from an EMBL/GenBank/DDBJ whole genome shotgun (WGS) entry which is preliminary data.</text>
</comment>
<feature type="transmembrane region" description="Helical" evidence="8">
    <location>
        <begin position="194"/>
        <end position="215"/>
    </location>
</feature>
<dbReference type="CDD" id="cd01031">
    <property type="entry name" value="EriC"/>
    <property type="match status" value="1"/>
</dbReference>
<dbReference type="NCBIfam" id="NF003640">
    <property type="entry name" value="PRK05277.1"/>
    <property type="match status" value="1"/>
</dbReference>
<evidence type="ECO:0000256" key="4">
    <source>
        <dbReference type="ARBA" id="ARBA00022989"/>
    </source>
</evidence>
<keyword evidence="4 8" id="KW-1133">Transmembrane helix</keyword>
<dbReference type="PANTHER" id="PTHR45711">
    <property type="entry name" value="CHLORIDE CHANNEL PROTEIN"/>
    <property type="match status" value="1"/>
</dbReference>
<feature type="transmembrane region" description="Helical" evidence="8">
    <location>
        <begin position="20"/>
        <end position="41"/>
    </location>
</feature>
<evidence type="ECO:0000313" key="10">
    <source>
        <dbReference type="Proteomes" id="UP000754821"/>
    </source>
</evidence>
<protein>
    <submittedName>
        <fullName evidence="9">H(+)/Cl(-) exchange transporter ClcA</fullName>
    </submittedName>
</protein>
<evidence type="ECO:0000256" key="6">
    <source>
        <dbReference type="ARBA" id="ARBA00023136"/>
    </source>
</evidence>
<feature type="transmembrane region" description="Helical" evidence="8">
    <location>
        <begin position="296"/>
        <end position="316"/>
    </location>
</feature>
<keyword evidence="3 8" id="KW-0812">Transmembrane</keyword>
<dbReference type="Pfam" id="PF00654">
    <property type="entry name" value="Voltage_CLC"/>
    <property type="match status" value="1"/>
</dbReference>
<dbReference type="EMBL" id="RRZC01000001">
    <property type="protein sequence ID" value="MBE0402340.1"/>
    <property type="molecule type" value="Genomic_DNA"/>
</dbReference>
<comment type="subcellular location">
    <subcellularLocation>
        <location evidence="1">Membrane</location>
        <topology evidence="1">Multi-pass membrane protein</topology>
    </subcellularLocation>
</comment>
<keyword evidence="5" id="KW-0406">Ion transport</keyword>
<feature type="transmembrane region" description="Helical" evidence="8">
    <location>
        <begin position="159"/>
        <end position="182"/>
    </location>
</feature>
<accession>A0ABR9F775</accession>
<feature type="transmembrane region" description="Helical" evidence="8">
    <location>
        <begin position="110"/>
        <end position="128"/>
    </location>
</feature>
<dbReference type="PANTHER" id="PTHR45711:SF6">
    <property type="entry name" value="CHLORIDE CHANNEL PROTEIN"/>
    <property type="match status" value="1"/>
</dbReference>
<dbReference type="SUPFAM" id="SSF81340">
    <property type="entry name" value="Clc chloride channel"/>
    <property type="match status" value="1"/>
</dbReference>
<feature type="transmembrane region" description="Helical" evidence="8">
    <location>
        <begin position="270"/>
        <end position="290"/>
    </location>
</feature>
<dbReference type="Gene3D" id="1.10.3080.10">
    <property type="entry name" value="Clc chloride channel"/>
    <property type="match status" value="1"/>
</dbReference>
<feature type="transmembrane region" description="Helical" evidence="8">
    <location>
        <begin position="235"/>
        <end position="258"/>
    </location>
</feature>
<keyword evidence="7" id="KW-0868">Chloride</keyword>
<feature type="transmembrane region" description="Helical" evidence="8">
    <location>
        <begin position="328"/>
        <end position="350"/>
    </location>
</feature>
<evidence type="ECO:0000256" key="8">
    <source>
        <dbReference type="SAM" id="Phobius"/>
    </source>
</evidence>
<dbReference type="Proteomes" id="UP000754821">
    <property type="component" value="Unassembled WGS sequence"/>
</dbReference>
<proteinExistence type="predicted"/>
<feature type="transmembrane region" description="Helical" evidence="8">
    <location>
        <begin position="396"/>
        <end position="417"/>
    </location>
</feature>
<name>A0ABR9F775_9GAMM</name>
<evidence type="ECO:0000313" key="9">
    <source>
        <dbReference type="EMBL" id="MBE0402340.1"/>
    </source>
</evidence>
<dbReference type="PRINTS" id="PR00762">
    <property type="entry name" value="CLCHANNEL"/>
</dbReference>
<dbReference type="InterPro" id="IPR001807">
    <property type="entry name" value="ClC"/>
</dbReference>
<dbReference type="InterPro" id="IPR014743">
    <property type="entry name" value="Cl-channel_core"/>
</dbReference>
<gene>
    <name evidence="9" type="primary">clcA</name>
    <name evidence="9" type="ORF">EI163_02005</name>
</gene>
<evidence type="ECO:0000256" key="2">
    <source>
        <dbReference type="ARBA" id="ARBA00022448"/>
    </source>
</evidence>